<keyword evidence="5" id="KW-0676">Redox-active center</keyword>
<dbReference type="Pfam" id="PF14561">
    <property type="entry name" value="TPR_20"/>
    <property type="match status" value="1"/>
</dbReference>
<dbReference type="PROSITE" id="PS00194">
    <property type="entry name" value="THIOREDOXIN_1"/>
    <property type="match status" value="1"/>
</dbReference>
<comment type="similarity">
    <text evidence="1">Belongs to the thioredoxin family.</text>
</comment>
<protein>
    <submittedName>
        <fullName evidence="7">Tetratricopeptide repeat protein</fullName>
    </submittedName>
</protein>
<dbReference type="EMBL" id="JBGEHV010000006">
    <property type="protein sequence ID" value="MEY8038750.1"/>
    <property type="molecule type" value="Genomic_DNA"/>
</dbReference>
<dbReference type="CDD" id="cd02956">
    <property type="entry name" value="ybbN"/>
    <property type="match status" value="1"/>
</dbReference>
<keyword evidence="8" id="KW-1185">Reference proteome</keyword>
<sequence>MSAAMAGAVDLSGLKNRAEAAGKAAPGGTAPADGSTASASPAVIDVTEADFQSEVVDRSMQVPVVIDLWATWCGPCKQLSPVLEKLAAEAGGTWVLAKIDVDANPRIAQLFQVQSVPMVIAVAGGQPVDAFAGVQPEPQLRQWIDSLLDALRDKLPGIRAAEQGGEQEAPAEEPEDPRFTAAEDALERGDFAAAEAAYQEILAAEPDNELAKAALAQVRFTARAEQVDPAAVQRADAAPDDVEAQLAASDAELATGEVAAAFARLVRTVERTAGEDRDRVRRHLIDMFELFPGGDDRVLAARRALASALF</sequence>
<evidence type="ECO:0000256" key="1">
    <source>
        <dbReference type="ARBA" id="ARBA00008987"/>
    </source>
</evidence>
<evidence type="ECO:0000256" key="4">
    <source>
        <dbReference type="ARBA" id="ARBA00023157"/>
    </source>
</evidence>
<dbReference type="InterPro" id="IPR036249">
    <property type="entry name" value="Thioredoxin-like_sf"/>
</dbReference>
<evidence type="ECO:0000259" key="6">
    <source>
        <dbReference type="PROSITE" id="PS51352"/>
    </source>
</evidence>
<keyword evidence="3" id="KW-0249">Electron transport</keyword>
<dbReference type="PANTHER" id="PTHR45663">
    <property type="entry name" value="GEO12009P1"/>
    <property type="match status" value="1"/>
</dbReference>
<evidence type="ECO:0000256" key="2">
    <source>
        <dbReference type="ARBA" id="ARBA00022448"/>
    </source>
</evidence>
<evidence type="ECO:0000256" key="5">
    <source>
        <dbReference type="ARBA" id="ARBA00023284"/>
    </source>
</evidence>
<proteinExistence type="inferred from homology"/>
<reference evidence="7 8" key="1">
    <citation type="submission" date="2024-08" db="EMBL/GenBank/DDBJ databases">
        <title>Genome mining of Saccharopolyspora cebuensis PGLac3 from Nigerian medicinal plant.</title>
        <authorList>
            <person name="Ezeobiora C.E."/>
            <person name="Igbokwe N.H."/>
            <person name="Amin D.H."/>
            <person name="Mendie U.E."/>
        </authorList>
    </citation>
    <scope>NUCLEOTIDE SEQUENCE [LARGE SCALE GENOMIC DNA]</scope>
    <source>
        <strain evidence="7 8">PGLac3</strain>
    </source>
</reference>
<dbReference type="InterPro" id="IPR011990">
    <property type="entry name" value="TPR-like_helical_dom_sf"/>
</dbReference>
<evidence type="ECO:0000313" key="7">
    <source>
        <dbReference type="EMBL" id="MEY8038750.1"/>
    </source>
</evidence>
<dbReference type="Gene3D" id="3.40.30.10">
    <property type="entry name" value="Glutaredoxin"/>
    <property type="match status" value="1"/>
</dbReference>
<comment type="caution">
    <text evidence="7">The sequence shown here is derived from an EMBL/GenBank/DDBJ whole genome shotgun (WGS) entry which is preliminary data.</text>
</comment>
<evidence type="ECO:0000313" key="8">
    <source>
        <dbReference type="Proteomes" id="UP001564626"/>
    </source>
</evidence>
<dbReference type="Proteomes" id="UP001564626">
    <property type="component" value="Unassembled WGS sequence"/>
</dbReference>
<dbReference type="InterPro" id="IPR017937">
    <property type="entry name" value="Thioredoxin_CS"/>
</dbReference>
<dbReference type="SUPFAM" id="SSF52833">
    <property type="entry name" value="Thioredoxin-like"/>
    <property type="match status" value="1"/>
</dbReference>
<name>A0ABV4CCC8_9PSEU</name>
<dbReference type="RefSeq" id="WP_345367705.1">
    <property type="nucleotide sequence ID" value="NZ_BAABII010000019.1"/>
</dbReference>
<accession>A0ABV4CCC8</accession>
<dbReference type="Pfam" id="PF00085">
    <property type="entry name" value="Thioredoxin"/>
    <property type="match status" value="1"/>
</dbReference>
<dbReference type="InterPro" id="IPR013766">
    <property type="entry name" value="Thioredoxin_domain"/>
</dbReference>
<evidence type="ECO:0000256" key="3">
    <source>
        <dbReference type="ARBA" id="ARBA00022982"/>
    </source>
</evidence>
<keyword evidence="4" id="KW-1015">Disulfide bond</keyword>
<gene>
    <name evidence="7" type="ORF">AB8O55_05015</name>
</gene>
<dbReference type="PANTHER" id="PTHR45663:SF11">
    <property type="entry name" value="GEO12009P1"/>
    <property type="match status" value="1"/>
</dbReference>
<feature type="domain" description="Thioredoxin" evidence="6">
    <location>
        <begin position="19"/>
        <end position="149"/>
    </location>
</feature>
<dbReference type="PROSITE" id="PS51352">
    <property type="entry name" value="THIOREDOXIN_2"/>
    <property type="match status" value="1"/>
</dbReference>
<dbReference type="Gene3D" id="1.25.40.10">
    <property type="entry name" value="Tetratricopeptide repeat domain"/>
    <property type="match status" value="1"/>
</dbReference>
<keyword evidence="2" id="KW-0813">Transport</keyword>
<organism evidence="7 8">
    <name type="scientific">Saccharopolyspora cebuensis</name>
    <dbReference type="NCBI Taxonomy" id="418759"/>
    <lineage>
        <taxon>Bacteria</taxon>
        <taxon>Bacillati</taxon>
        <taxon>Actinomycetota</taxon>
        <taxon>Actinomycetes</taxon>
        <taxon>Pseudonocardiales</taxon>
        <taxon>Pseudonocardiaceae</taxon>
        <taxon>Saccharopolyspora</taxon>
    </lineage>
</organism>